<sequence length="155" mass="17307">MPLGDRTTWSAVRRCSRPPAAGRASVPTSCTPREPLKLHRASSLLHHCRLVPAKASSHRCQPWPPVSLHGCLETGPSSSLVCARKIEKDAVQLQPWKRKIAIRFRASRDQRSSVGDQVIQFFEFHKVEDPEHLFSEGCLRCNLCSGKEEGVEADL</sequence>
<protein>
    <submittedName>
        <fullName evidence="1">Uncharacterized protein</fullName>
    </submittedName>
</protein>
<organism evidence="1">
    <name type="scientific">Zea mays</name>
    <name type="common">Maize</name>
    <dbReference type="NCBI Taxonomy" id="4577"/>
    <lineage>
        <taxon>Eukaryota</taxon>
        <taxon>Viridiplantae</taxon>
        <taxon>Streptophyta</taxon>
        <taxon>Embryophyta</taxon>
        <taxon>Tracheophyta</taxon>
        <taxon>Spermatophyta</taxon>
        <taxon>Magnoliopsida</taxon>
        <taxon>Liliopsida</taxon>
        <taxon>Poales</taxon>
        <taxon>Poaceae</taxon>
        <taxon>PACMAD clade</taxon>
        <taxon>Panicoideae</taxon>
        <taxon>Andropogonodae</taxon>
        <taxon>Andropogoneae</taxon>
        <taxon>Tripsacinae</taxon>
        <taxon>Zea</taxon>
    </lineage>
</organism>
<name>B6U2M8_MAIZE</name>
<proteinExistence type="evidence at transcript level"/>
<reference evidence="1" key="1">
    <citation type="journal article" date="2009" name="Plant Mol. Biol.">
        <title>Insights into corn genes derived from large-scale cDNA sequencing.</title>
        <authorList>
            <person name="Alexandrov N.N."/>
            <person name="Brover V.V."/>
            <person name="Freidin S."/>
            <person name="Troukhan M.E."/>
            <person name="Tatarinova T.V."/>
            <person name="Zhang H."/>
            <person name="Swaller T.J."/>
            <person name="Lu Y.P."/>
            <person name="Bouck J."/>
            <person name="Flavell R.B."/>
            <person name="Feldmann K.A."/>
        </authorList>
    </citation>
    <scope>NUCLEOTIDE SEQUENCE</scope>
</reference>
<dbReference type="EMBL" id="EU971493">
    <property type="protein sequence ID" value="ACG43611.1"/>
    <property type="molecule type" value="mRNA"/>
</dbReference>
<evidence type="ECO:0000313" key="1">
    <source>
        <dbReference type="EMBL" id="ACG43611.1"/>
    </source>
</evidence>
<accession>B6U2M8</accession>
<dbReference type="AlphaFoldDB" id="B6U2M8"/>